<evidence type="ECO:0000313" key="1">
    <source>
        <dbReference type="EMBL" id="TDZ19449.1"/>
    </source>
</evidence>
<keyword evidence="2" id="KW-1185">Reference proteome</keyword>
<comment type="caution">
    <text evidence="1">The sequence shown here is derived from an EMBL/GenBank/DDBJ whole genome shotgun (WGS) entry which is preliminary data.</text>
</comment>
<protein>
    <submittedName>
        <fullName evidence="1">Uncharacterized protein</fullName>
    </submittedName>
</protein>
<dbReference type="AlphaFoldDB" id="A0A484FLX1"/>
<gene>
    <name evidence="1" type="ORF">Cob_v007763</name>
</gene>
<evidence type="ECO:0000313" key="2">
    <source>
        <dbReference type="Proteomes" id="UP000014480"/>
    </source>
</evidence>
<dbReference type="EMBL" id="AMCV02000020">
    <property type="protein sequence ID" value="TDZ19449.1"/>
    <property type="molecule type" value="Genomic_DNA"/>
</dbReference>
<proteinExistence type="predicted"/>
<dbReference type="Proteomes" id="UP000014480">
    <property type="component" value="Unassembled WGS sequence"/>
</dbReference>
<organism evidence="1 2">
    <name type="scientific">Colletotrichum orbiculare (strain 104-T / ATCC 96160 / CBS 514.97 / LARS 414 / MAFF 240422)</name>
    <name type="common">Cucumber anthracnose fungus</name>
    <name type="synonym">Colletotrichum lagenarium</name>
    <dbReference type="NCBI Taxonomy" id="1213857"/>
    <lineage>
        <taxon>Eukaryota</taxon>
        <taxon>Fungi</taxon>
        <taxon>Dikarya</taxon>
        <taxon>Ascomycota</taxon>
        <taxon>Pezizomycotina</taxon>
        <taxon>Sordariomycetes</taxon>
        <taxon>Hypocreomycetidae</taxon>
        <taxon>Glomerellales</taxon>
        <taxon>Glomerellaceae</taxon>
        <taxon>Colletotrichum</taxon>
        <taxon>Colletotrichum orbiculare species complex</taxon>
    </lineage>
</organism>
<reference evidence="2" key="1">
    <citation type="journal article" date="2013" name="New Phytol.">
        <title>Comparative genomic and transcriptomic analyses reveal the hemibiotrophic stage shift of Colletotrichum fungi.</title>
        <authorList>
            <person name="Gan P."/>
            <person name="Ikeda K."/>
            <person name="Irieda H."/>
            <person name="Narusaka M."/>
            <person name="O'Connell R.J."/>
            <person name="Narusaka Y."/>
            <person name="Takano Y."/>
            <person name="Kubo Y."/>
            <person name="Shirasu K."/>
        </authorList>
    </citation>
    <scope>NUCLEOTIDE SEQUENCE [LARGE SCALE GENOMIC DNA]</scope>
    <source>
        <strain evidence="2">104-T / ATCC 96160 / CBS 514.97 / LARS 414 / MAFF 240422</strain>
    </source>
</reference>
<reference evidence="2" key="2">
    <citation type="journal article" date="2019" name="Mol. Plant Microbe Interact.">
        <title>Genome sequence resources for four phytopathogenic fungi from the Colletotrichum orbiculare species complex.</title>
        <authorList>
            <person name="Gan P."/>
            <person name="Tsushima A."/>
            <person name="Narusaka M."/>
            <person name="Narusaka Y."/>
            <person name="Takano Y."/>
            <person name="Kubo Y."/>
            <person name="Shirasu K."/>
        </authorList>
    </citation>
    <scope>GENOME REANNOTATION</scope>
    <source>
        <strain evidence="2">104-T / ATCC 96160 / CBS 514.97 / LARS 414 / MAFF 240422</strain>
    </source>
</reference>
<accession>A0A484FLX1</accession>
<sequence>MESRQAPPEPEGGVGGLAATTYLGEGGLRAAAKVRRGVAQQRLDLLGDDVDERGGDALGLGVRLGAVDFEDERVGLVKVGVGEEADARAGEGALLGAGGRQQVRRVGVGEELAHDGGLGDDFAVVRERRHQAARVDLEVLLRARDGEVDDLLLVGQAELDEGDVRTVSPFWLGG</sequence>
<name>A0A484FLX1_COLOR</name>